<evidence type="ECO:0000256" key="14">
    <source>
        <dbReference type="ARBA" id="ARBA00022840"/>
    </source>
</evidence>
<accession>A0AA88QQC1</accession>
<keyword evidence="18" id="KW-0325">Glycoprotein</keyword>
<evidence type="ECO:0000256" key="10">
    <source>
        <dbReference type="ARBA" id="ARBA00022729"/>
    </source>
</evidence>
<reference evidence="24" key="1">
    <citation type="submission" date="2022-12" db="EMBL/GenBank/DDBJ databases">
        <title>Draft genome assemblies for two species of Escallonia (Escalloniales).</title>
        <authorList>
            <person name="Chanderbali A."/>
            <person name="Dervinis C."/>
            <person name="Anghel I."/>
            <person name="Soltis D."/>
            <person name="Soltis P."/>
            <person name="Zapata F."/>
        </authorList>
    </citation>
    <scope>NUCLEOTIDE SEQUENCE</scope>
    <source>
        <strain evidence="24">UCBG92.1500</strain>
        <tissue evidence="24">Leaf</tissue>
    </source>
</reference>
<comment type="catalytic activity">
    <reaction evidence="20">
        <text>L-seryl-[protein] + ATP = O-phospho-L-seryl-[protein] + ADP + H(+)</text>
        <dbReference type="Rhea" id="RHEA:17989"/>
        <dbReference type="Rhea" id="RHEA-COMP:9863"/>
        <dbReference type="Rhea" id="RHEA-COMP:11604"/>
        <dbReference type="ChEBI" id="CHEBI:15378"/>
        <dbReference type="ChEBI" id="CHEBI:29999"/>
        <dbReference type="ChEBI" id="CHEBI:30616"/>
        <dbReference type="ChEBI" id="CHEBI:83421"/>
        <dbReference type="ChEBI" id="CHEBI:456216"/>
        <dbReference type="EC" id="2.7.11.1"/>
    </reaction>
</comment>
<dbReference type="EMBL" id="JAVXUO010002232">
    <property type="protein sequence ID" value="KAK2975124.1"/>
    <property type="molecule type" value="Genomic_DNA"/>
</dbReference>
<dbReference type="Gene3D" id="1.10.510.10">
    <property type="entry name" value="Transferase(Phosphotransferase) domain 1"/>
    <property type="match status" value="1"/>
</dbReference>
<evidence type="ECO:0000256" key="8">
    <source>
        <dbReference type="ARBA" id="ARBA00022679"/>
    </source>
</evidence>
<keyword evidence="15 22" id="KW-1133">Transmembrane helix</keyword>
<dbReference type="Gene3D" id="3.30.200.20">
    <property type="entry name" value="Phosphorylase Kinase, domain 1"/>
    <property type="match status" value="1"/>
</dbReference>
<keyword evidence="17" id="KW-0675">Receptor</keyword>
<keyword evidence="12 21" id="KW-0547">Nucleotide-binding</keyword>
<comment type="subcellular location">
    <subcellularLocation>
        <location evidence="1">Cell membrane</location>
        <topology evidence="1">Single-pass membrane protein</topology>
    </subcellularLocation>
</comment>
<dbReference type="InterPro" id="IPR051809">
    <property type="entry name" value="Plant_receptor-like_S/T_kinase"/>
</dbReference>
<evidence type="ECO:0000259" key="23">
    <source>
        <dbReference type="PROSITE" id="PS50011"/>
    </source>
</evidence>
<dbReference type="Pfam" id="PF00069">
    <property type="entry name" value="Pkinase"/>
    <property type="match status" value="1"/>
</dbReference>
<dbReference type="FunFam" id="3.30.200.20:FF:000432">
    <property type="entry name" value="LRR receptor-like serine/threonine-protein kinase EFR"/>
    <property type="match status" value="1"/>
</dbReference>
<dbReference type="Gene3D" id="3.80.10.10">
    <property type="entry name" value="Ribonuclease Inhibitor"/>
    <property type="match status" value="1"/>
</dbReference>
<feature type="transmembrane region" description="Helical" evidence="22">
    <location>
        <begin position="199"/>
        <end position="220"/>
    </location>
</feature>
<dbReference type="GO" id="GO:0005886">
    <property type="term" value="C:plasma membrane"/>
    <property type="evidence" value="ECO:0007669"/>
    <property type="project" value="UniProtKB-SubCell"/>
</dbReference>
<comment type="catalytic activity">
    <reaction evidence="19">
        <text>L-threonyl-[protein] + ATP = O-phospho-L-threonyl-[protein] + ADP + H(+)</text>
        <dbReference type="Rhea" id="RHEA:46608"/>
        <dbReference type="Rhea" id="RHEA-COMP:11060"/>
        <dbReference type="Rhea" id="RHEA-COMP:11605"/>
        <dbReference type="ChEBI" id="CHEBI:15378"/>
        <dbReference type="ChEBI" id="CHEBI:30013"/>
        <dbReference type="ChEBI" id="CHEBI:30616"/>
        <dbReference type="ChEBI" id="CHEBI:61977"/>
        <dbReference type="ChEBI" id="CHEBI:456216"/>
        <dbReference type="EC" id="2.7.11.1"/>
    </reaction>
</comment>
<keyword evidence="14 21" id="KW-0067">ATP-binding</keyword>
<evidence type="ECO:0000256" key="2">
    <source>
        <dbReference type="ARBA" id="ARBA00009592"/>
    </source>
</evidence>
<evidence type="ECO:0000256" key="16">
    <source>
        <dbReference type="ARBA" id="ARBA00023136"/>
    </source>
</evidence>
<evidence type="ECO:0000256" key="22">
    <source>
        <dbReference type="SAM" id="Phobius"/>
    </source>
</evidence>
<comment type="similarity">
    <text evidence="2">Belongs to the RLP family.</text>
</comment>
<evidence type="ECO:0000256" key="21">
    <source>
        <dbReference type="PROSITE-ProRule" id="PRU10141"/>
    </source>
</evidence>
<keyword evidence="10" id="KW-0732">Signal</keyword>
<dbReference type="SUPFAM" id="SSF56112">
    <property type="entry name" value="Protein kinase-like (PK-like)"/>
    <property type="match status" value="1"/>
</dbReference>
<proteinExistence type="inferred from homology"/>
<evidence type="ECO:0000256" key="1">
    <source>
        <dbReference type="ARBA" id="ARBA00004162"/>
    </source>
</evidence>
<feature type="domain" description="Protein kinase" evidence="23">
    <location>
        <begin position="254"/>
        <end position="533"/>
    </location>
</feature>
<dbReference type="InterPro" id="IPR011009">
    <property type="entry name" value="Kinase-like_dom_sf"/>
</dbReference>
<dbReference type="EC" id="2.7.11.1" evidence="3"/>
<dbReference type="PANTHER" id="PTHR27008:SF592">
    <property type="entry name" value="LEUCINE-RICH REPEAT RECEPTOR-LIKE PROTEIN KINASE FAMILY PROTEIN-RELATED"/>
    <property type="match status" value="1"/>
</dbReference>
<dbReference type="InterPro" id="IPR008271">
    <property type="entry name" value="Ser/Thr_kinase_AS"/>
</dbReference>
<protein>
    <recommendedName>
        <fullName evidence="3">non-specific serine/threonine protein kinase</fullName>
        <ecNumber evidence="3">2.7.11.1</ecNumber>
    </recommendedName>
</protein>
<keyword evidence="7" id="KW-0433">Leucine-rich repeat</keyword>
<keyword evidence="25" id="KW-1185">Reference proteome</keyword>
<dbReference type="InterPro" id="IPR032675">
    <property type="entry name" value="LRR_dom_sf"/>
</dbReference>
<dbReference type="PROSITE" id="PS00107">
    <property type="entry name" value="PROTEIN_KINASE_ATP"/>
    <property type="match status" value="1"/>
</dbReference>
<keyword evidence="4" id="KW-1003">Cell membrane</keyword>
<keyword evidence="8" id="KW-0808">Transferase</keyword>
<evidence type="ECO:0000256" key="13">
    <source>
        <dbReference type="ARBA" id="ARBA00022777"/>
    </source>
</evidence>
<evidence type="ECO:0000313" key="25">
    <source>
        <dbReference type="Proteomes" id="UP001187471"/>
    </source>
</evidence>
<dbReference type="Pfam" id="PF00560">
    <property type="entry name" value="LRR_1"/>
    <property type="match status" value="4"/>
</dbReference>
<evidence type="ECO:0000256" key="5">
    <source>
        <dbReference type="ARBA" id="ARBA00022527"/>
    </source>
</evidence>
<organism evidence="24 25">
    <name type="scientific">Escallonia rubra</name>
    <dbReference type="NCBI Taxonomy" id="112253"/>
    <lineage>
        <taxon>Eukaryota</taxon>
        <taxon>Viridiplantae</taxon>
        <taxon>Streptophyta</taxon>
        <taxon>Embryophyta</taxon>
        <taxon>Tracheophyta</taxon>
        <taxon>Spermatophyta</taxon>
        <taxon>Magnoliopsida</taxon>
        <taxon>eudicotyledons</taxon>
        <taxon>Gunneridae</taxon>
        <taxon>Pentapetalae</taxon>
        <taxon>asterids</taxon>
        <taxon>campanulids</taxon>
        <taxon>Escalloniales</taxon>
        <taxon>Escalloniaceae</taxon>
        <taxon>Escallonia</taxon>
    </lineage>
</organism>
<gene>
    <name evidence="24" type="ORF">RJ640_024699</name>
</gene>
<evidence type="ECO:0000256" key="9">
    <source>
        <dbReference type="ARBA" id="ARBA00022692"/>
    </source>
</evidence>
<dbReference type="PANTHER" id="PTHR27008">
    <property type="entry name" value="OS04G0122200 PROTEIN"/>
    <property type="match status" value="1"/>
</dbReference>
<evidence type="ECO:0000256" key="20">
    <source>
        <dbReference type="ARBA" id="ARBA00048679"/>
    </source>
</evidence>
<keyword evidence="11" id="KW-0677">Repeat</keyword>
<dbReference type="AlphaFoldDB" id="A0AA88QQC1"/>
<evidence type="ECO:0000256" key="15">
    <source>
        <dbReference type="ARBA" id="ARBA00022989"/>
    </source>
</evidence>
<feature type="binding site" evidence="21">
    <location>
        <position position="283"/>
    </location>
    <ligand>
        <name>ATP</name>
        <dbReference type="ChEBI" id="CHEBI:30616"/>
    </ligand>
</feature>
<comment type="caution">
    <text evidence="24">The sequence shown here is derived from an EMBL/GenBank/DDBJ whole genome shotgun (WGS) entry which is preliminary data.</text>
</comment>
<keyword evidence="13" id="KW-0418">Kinase</keyword>
<evidence type="ECO:0000313" key="24">
    <source>
        <dbReference type="EMBL" id="KAK2975124.1"/>
    </source>
</evidence>
<evidence type="ECO:0000256" key="3">
    <source>
        <dbReference type="ARBA" id="ARBA00012513"/>
    </source>
</evidence>
<dbReference type="SMART" id="SM00220">
    <property type="entry name" value="S_TKc"/>
    <property type="match status" value="1"/>
</dbReference>
<dbReference type="PROSITE" id="PS50011">
    <property type="entry name" value="PROTEIN_KINASE_DOM"/>
    <property type="match status" value="1"/>
</dbReference>
<evidence type="ECO:0000256" key="19">
    <source>
        <dbReference type="ARBA" id="ARBA00047899"/>
    </source>
</evidence>
<dbReference type="InterPro" id="IPR000719">
    <property type="entry name" value="Prot_kinase_dom"/>
</dbReference>
<dbReference type="FunFam" id="3.80.10.10:FF:000111">
    <property type="entry name" value="LRR receptor-like serine/threonine-protein kinase ERECTA"/>
    <property type="match status" value="1"/>
</dbReference>
<evidence type="ECO:0000256" key="4">
    <source>
        <dbReference type="ARBA" id="ARBA00022475"/>
    </source>
</evidence>
<keyword evidence="5" id="KW-0723">Serine/threonine-protein kinase</keyword>
<dbReference type="PROSITE" id="PS00108">
    <property type="entry name" value="PROTEIN_KINASE_ST"/>
    <property type="match status" value="1"/>
</dbReference>
<dbReference type="Proteomes" id="UP001187471">
    <property type="component" value="Unassembled WGS sequence"/>
</dbReference>
<dbReference type="SUPFAM" id="SSF52058">
    <property type="entry name" value="L domain-like"/>
    <property type="match status" value="1"/>
</dbReference>
<dbReference type="InterPro" id="IPR017441">
    <property type="entry name" value="Protein_kinase_ATP_BS"/>
</dbReference>
<keyword evidence="9 22" id="KW-0812">Transmembrane</keyword>
<evidence type="ECO:0000256" key="7">
    <source>
        <dbReference type="ARBA" id="ARBA00022614"/>
    </source>
</evidence>
<keyword evidence="16 22" id="KW-0472">Membrane</keyword>
<evidence type="ECO:0000256" key="18">
    <source>
        <dbReference type="ARBA" id="ARBA00023180"/>
    </source>
</evidence>
<dbReference type="GO" id="GO:0004674">
    <property type="term" value="F:protein serine/threonine kinase activity"/>
    <property type="evidence" value="ECO:0007669"/>
    <property type="project" value="UniProtKB-KW"/>
</dbReference>
<dbReference type="GO" id="GO:0005524">
    <property type="term" value="F:ATP binding"/>
    <property type="evidence" value="ECO:0007669"/>
    <property type="project" value="UniProtKB-UniRule"/>
</dbReference>
<dbReference type="InterPro" id="IPR001611">
    <property type="entry name" value="Leu-rich_rpt"/>
</dbReference>
<evidence type="ECO:0000256" key="6">
    <source>
        <dbReference type="ARBA" id="ARBA00022553"/>
    </source>
</evidence>
<dbReference type="FunFam" id="1.10.510.10:FF:000358">
    <property type="entry name" value="Putative leucine-rich repeat receptor-like serine/threonine-protein kinase"/>
    <property type="match status" value="1"/>
</dbReference>
<keyword evidence="6" id="KW-0597">Phosphoprotein</keyword>
<evidence type="ECO:0000256" key="11">
    <source>
        <dbReference type="ARBA" id="ARBA00022737"/>
    </source>
</evidence>
<evidence type="ECO:0000256" key="17">
    <source>
        <dbReference type="ARBA" id="ARBA00023170"/>
    </source>
</evidence>
<sequence length="538" mass="59561">MLEGSIPAELGNCTKLQALDLGSNHLTGVIPEQVIGISSLTLCLYLDLNEFTGSLPSQVGNLKNLGVLSISGNKLTGELSSALGDCQVLEYLDLHGNILDGAIPSSLDQLKGIQQLDLSQNNLSGQIPEFLGKLPLMRLNLSHNMFEGEVPKVGIFNNISAFSVVGKNMKLCGRIQPLHLRACPINFSKKNKRPFPDKMIPLLIILPIVLLLACLFFIFYQLKKSQQRTSPTSLSENQYPKITYAELLHATNEFSPSNLIGDGRYGSVYKGSLNSGEHIVAVKVLKLQEHGANKSFMAECDVLRILCHMNLIKIITSCSSLDFKGKDFKALVFEFMPNGTREQGSNLTLVQRLSIAIDVASALDYIHHHCEMTICHCDLKPSNVLLDDDLCAHVGDFGLARFMSANTNLSNNAHFKYGMGEEVSTEADMYSYGIMLLEMFTGKRPTDNMFIDNFSLHNYVKFALPDRVMEIVDSTIVLEEVEGLNRNRGGEGEFAKLKSCLESILRLGVICSAELPHERMDSKNVVKELHRITKAYNE</sequence>
<evidence type="ECO:0000256" key="12">
    <source>
        <dbReference type="ARBA" id="ARBA00022741"/>
    </source>
</evidence>
<name>A0AA88QQC1_9ASTE</name>